<feature type="transmembrane region" description="Helical" evidence="1">
    <location>
        <begin position="69"/>
        <end position="91"/>
    </location>
</feature>
<feature type="transmembrane region" description="Helical" evidence="1">
    <location>
        <begin position="103"/>
        <end position="122"/>
    </location>
</feature>
<sequence length="357" mass="40849">MEEISNILFQEINWIETFFLTLFCLFMGIFYAVIFSSFFNVNKPKWLFFVVLPGVLILTKILVAKAVFFVFISYFLGIFISFLLGVLYKTIRSYAKKKNKKKAVGSAMLQLVVVIAGLFLGAYLLQGYIVLLVVLFFIIRSLLVRTTKKNFLRLQLDLPTSKIRSMAMGLVEIEGSTSMLEPVISRIGKKECIGYRYTVEKISKDSEGRNQYSIIKEETVCNNFLLSDDTGSVEVHAKGIEFVWIKKDDSYSNGTKRYTQYLLKEDDQVLLIGGANSKNNPPFIGHEPIKDVFALGCINAVSRWNRYQPLLHSGITFLILFFIFTAFVLLADVIVSKNMMYIDYKSMWDNIPLINDL</sequence>
<dbReference type="EMBL" id="JBHULX010000004">
    <property type="protein sequence ID" value="MFD2590615.1"/>
    <property type="molecule type" value="Genomic_DNA"/>
</dbReference>
<evidence type="ECO:0000313" key="3">
    <source>
        <dbReference type="Proteomes" id="UP001597459"/>
    </source>
</evidence>
<name>A0ABW5N4Q0_9FLAO</name>
<keyword evidence="3" id="KW-1185">Reference proteome</keyword>
<comment type="caution">
    <text evidence="2">The sequence shown here is derived from an EMBL/GenBank/DDBJ whole genome shotgun (WGS) entry which is preliminary data.</text>
</comment>
<protein>
    <recommendedName>
        <fullName evidence="4">RING-type E3 ubiquitin transferase</fullName>
    </recommendedName>
</protein>
<keyword evidence="1" id="KW-1133">Transmembrane helix</keyword>
<feature type="transmembrane region" description="Helical" evidence="1">
    <location>
        <begin position="12"/>
        <end position="34"/>
    </location>
</feature>
<feature type="transmembrane region" description="Helical" evidence="1">
    <location>
        <begin position="128"/>
        <end position="144"/>
    </location>
</feature>
<proteinExistence type="predicted"/>
<dbReference type="RefSeq" id="WP_378257362.1">
    <property type="nucleotide sequence ID" value="NZ_JBHSJV010000001.1"/>
</dbReference>
<reference evidence="3" key="1">
    <citation type="journal article" date="2019" name="Int. J. Syst. Evol. Microbiol.">
        <title>The Global Catalogue of Microorganisms (GCM) 10K type strain sequencing project: providing services to taxonomists for standard genome sequencing and annotation.</title>
        <authorList>
            <consortium name="The Broad Institute Genomics Platform"/>
            <consortium name="The Broad Institute Genome Sequencing Center for Infectious Disease"/>
            <person name="Wu L."/>
            <person name="Ma J."/>
        </authorList>
    </citation>
    <scope>NUCLEOTIDE SEQUENCE [LARGE SCALE GENOMIC DNA]</scope>
    <source>
        <strain evidence="3">KCTC 42423</strain>
    </source>
</reference>
<evidence type="ECO:0000256" key="1">
    <source>
        <dbReference type="SAM" id="Phobius"/>
    </source>
</evidence>
<organism evidence="2 3">
    <name type="scientific">Aquimarina hainanensis</name>
    <dbReference type="NCBI Taxonomy" id="1578017"/>
    <lineage>
        <taxon>Bacteria</taxon>
        <taxon>Pseudomonadati</taxon>
        <taxon>Bacteroidota</taxon>
        <taxon>Flavobacteriia</taxon>
        <taxon>Flavobacteriales</taxon>
        <taxon>Flavobacteriaceae</taxon>
        <taxon>Aquimarina</taxon>
    </lineage>
</organism>
<evidence type="ECO:0000313" key="2">
    <source>
        <dbReference type="EMBL" id="MFD2590615.1"/>
    </source>
</evidence>
<evidence type="ECO:0008006" key="4">
    <source>
        <dbReference type="Google" id="ProtNLM"/>
    </source>
</evidence>
<feature type="transmembrane region" description="Helical" evidence="1">
    <location>
        <begin position="310"/>
        <end position="331"/>
    </location>
</feature>
<feature type="transmembrane region" description="Helical" evidence="1">
    <location>
        <begin position="46"/>
        <end position="63"/>
    </location>
</feature>
<keyword evidence="1" id="KW-0812">Transmembrane</keyword>
<dbReference type="Proteomes" id="UP001597459">
    <property type="component" value="Unassembled WGS sequence"/>
</dbReference>
<gene>
    <name evidence="2" type="ORF">ACFSTE_07195</name>
</gene>
<keyword evidence="1" id="KW-0472">Membrane</keyword>
<accession>A0ABW5N4Q0</accession>